<proteinExistence type="predicted"/>
<keyword evidence="3" id="KW-1185">Reference proteome</keyword>
<name>M5FS53_DACPD</name>
<feature type="compositionally biased region" description="Pro residues" evidence="1">
    <location>
        <begin position="488"/>
        <end position="499"/>
    </location>
</feature>
<accession>M5FS53</accession>
<dbReference type="OMA" id="HAYEPAT"/>
<dbReference type="EMBL" id="JH795867">
    <property type="protein sequence ID" value="EJU00156.1"/>
    <property type="molecule type" value="Genomic_DNA"/>
</dbReference>
<dbReference type="HOGENOM" id="CLU_015324_0_0_1"/>
<feature type="region of interest" description="Disordered" evidence="1">
    <location>
        <begin position="304"/>
        <end position="325"/>
    </location>
</feature>
<feature type="region of interest" description="Disordered" evidence="1">
    <location>
        <begin position="1"/>
        <end position="181"/>
    </location>
</feature>
<feature type="compositionally biased region" description="Polar residues" evidence="1">
    <location>
        <begin position="146"/>
        <end position="157"/>
    </location>
</feature>
<evidence type="ECO:0000313" key="3">
    <source>
        <dbReference type="Proteomes" id="UP000030653"/>
    </source>
</evidence>
<dbReference type="Proteomes" id="UP000030653">
    <property type="component" value="Unassembled WGS sequence"/>
</dbReference>
<evidence type="ECO:0008006" key="4">
    <source>
        <dbReference type="Google" id="ProtNLM"/>
    </source>
</evidence>
<dbReference type="STRING" id="1858805.M5FS53"/>
<feature type="compositionally biased region" description="Low complexity" evidence="1">
    <location>
        <begin position="1"/>
        <end position="12"/>
    </location>
</feature>
<gene>
    <name evidence="2" type="ORF">DACRYDRAFT_117240</name>
</gene>
<feature type="compositionally biased region" description="Basic residues" evidence="1">
    <location>
        <begin position="80"/>
        <end position="95"/>
    </location>
</feature>
<feature type="compositionally biased region" description="Low complexity" evidence="1">
    <location>
        <begin position="100"/>
        <end position="115"/>
    </location>
</feature>
<sequence>MLDSSSLSSLSPSPEPTPSSLMLGPRASLRRNAARKAADNVREQLVSSDDEDEEGSSTVYTTENVHSKPHARSFLDTSHHRVGYGKRLGPSRRRTSPAYTSQATNPPTAPSSPTAVRVHSSPTTINAPSQTTPPKTMTRDALFASSPLTPFTPSVPLTPSKRRARGRTLEESPSPTKRARLSMSQPIMSDSTRTVQLTPSKRKIMDDNWSRERLEGVVWVRLELGGRPVEGNEGPDGGYWWVAKLNCESWRTPLLLGLIGDDGHLPNRLLTLTSPSSANLLTFNDPRTMLPRFDIYTSRLPVDAHTQEDGTSKQKATKQKPNKREETRWASMMALAHALHEDDLPEIEDALIEPIKPNFDATNGSQRTLKRKERVERMLEEERSDVLQQVIDAGPDSTLEIPGELVLAQDRSTAFWPAIIHAYEPATATKGRNRFGRYRVEYMDRTFGHLKRDQFFSRDEDGFATCKLGTFTNQADDETDDEREANRPPTPTPLPPPPPNVVAALSMPIRDLLRHTRNVLQLVILSKYPPSIDRCAAFYKGGRDRKNLATFGTEMGSFEANTRAAIRKEVIRWALGTTSSGPSLGADAGLVEVSSAPSTEQETAVESQSSEEDERQGEYKQLHNAPPAAPDDNMKVGGNMKVTIQQRPRGCEAYEALSEPERLQFSIDILVPEAAMQLLAWHGGYRFSIPGPSDSSGDLSPEVIETENNLHNTLAQLALIRPASEWVNRVTSVRSSRRAALESKGVIQTEENVPEVKRLTGSFSRPNAGRKINGMWFVVWIYVYADATE</sequence>
<evidence type="ECO:0000256" key="1">
    <source>
        <dbReference type="SAM" id="MobiDB-lite"/>
    </source>
</evidence>
<dbReference type="GeneID" id="63685406"/>
<evidence type="ECO:0000313" key="2">
    <source>
        <dbReference type="EMBL" id="EJU00156.1"/>
    </source>
</evidence>
<dbReference type="OrthoDB" id="2505887at2759"/>
<protein>
    <recommendedName>
        <fullName evidence="4">PWWP domain-containing protein</fullName>
    </recommendedName>
</protein>
<feature type="compositionally biased region" description="Polar residues" evidence="1">
    <location>
        <begin position="120"/>
        <end position="135"/>
    </location>
</feature>
<dbReference type="RefSeq" id="XP_040627053.1">
    <property type="nucleotide sequence ID" value="XM_040770344.1"/>
</dbReference>
<organism evidence="2 3">
    <name type="scientific">Dacryopinax primogenitus (strain DJM 731)</name>
    <name type="common">Brown rot fungus</name>
    <dbReference type="NCBI Taxonomy" id="1858805"/>
    <lineage>
        <taxon>Eukaryota</taxon>
        <taxon>Fungi</taxon>
        <taxon>Dikarya</taxon>
        <taxon>Basidiomycota</taxon>
        <taxon>Agaricomycotina</taxon>
        <taxon>Dacrymycetes</taxon>
        <taxon>Dacrymycetales</taxon>
        <taxon>Dacrymycetaceae</taxon>
        <taxon>Dacryopinax</taxon>
    </lineage>
</organism>
<feature type="region of interest" description="Disordered" evidence="1">
    <location>
        <begin position="593"/>
        <end position="636"/>
    </location>
</feature>
<feature type="compositionally biased region" description="Polar residues" evidence="1">
    <location>
        <begin position="595"/>
        <end position="608"/>
    </location>
</feature>
<reference evidence="2 3" key="1">
    <citation type="journal article" date="2012" name="Science">
        <title>The Paleozoic origin of enzymatic lignin decomposition reconstructed from 31 fungal genomes.</title>
        <authorList>
            <person name="Floudas D."/>
            <person name="Binder M."/>
            <person name="Riley R."/>
            <person name="Barry K."/>
            <person name="Blanchette R.A."/>
            <person name="Henrissat B."/>
            <person name="Martinez A.T."/>
            <person name="Otillar R."/>
            <person name="Spatafora J.W."/>
            <person name="Yadav J.S."/>
            <person name="Aerts A."/>
            <person name="Benoit I."/>
            <person name="Boyd A."/>
            <person name="Carlson A."/>
            <person name="Copeland A."/>
            <person name="Coutinho P.M."/>
            <person name="de Vries R.P."/>
            <person name="Ferreira P."/>
            <person name="Findley K."/>
            <person name="Foster B."/>
            <person name="Gaskell J."/>
            <person name="Glotzer D."/>
            <person name="Gorecki P."/>
            <person name="Heitman J."/>
            <person name="Hesse C."/>
            <person name="Hori C."/>
            <person name="Igarashi K."/>
            <person name="Jurgens J.A."/>
            <person name="Kallen N."/>
            <person name="Kersten P."/>
            <person name="Kohler A."/>
            <person name="Kuees U."/>
            <person name="Kumar T.K.A."/>
            <person name="Kuo A."/>
            <person name="LaButti K."/>
            <person name="Larrondo L.F."/>
            <person name="Lindquist E."/>
            <person name="Ling A."/>
            <person name="Lombard V."/>
            <person name="Lucas S."/>
            <person name="Lundell T."/>
            <person name="Martin R."/>
            <person name="McLaughlin D.J."/>
            <person name="Morgenstern I."/>
            <person name="Morin E."/>
            <person name="Murat C."/>
            <person name="Nagy L.G."/>
            <person name="Nolan M."/>
            <person name="Ohm R.A."/>
            <person name="Patyshakuliyeva A."/>
            <person name="Rokas A."/>
            <person name="Ruiz-Duenas F.J."/>
            <person name="Sabat G."/>
            <person name="Salamov A."/>
            <person name="Samejima M."/>
            <person name="Schmutz J."/>
            <person name="Slot J.C."/>
            <person name="St John F."/>
            <person name="Stenlid J."/>
            <person name="Sun H."/>
            <person name="Sun S."/>
            <person name="Syed K."/>
            <person name="Tsang A."/>
            <person name="Wiebenga A."/>
            <person name="Young D."/>
            <person name="Pisabarro A."/>
            <person name="Eastwood D.C."/>
            <person name="Martin F."/>
            <person name="Cullen D."/>
            <person name="Grigoriev I.V."/>
            <person name="Hibbett D.S."/>
        </authorList>
    </citation>
    <scope>NUCLEOTIDE SEQUENCE [LARGE SCALE GENOMIC DNA]</scope>
    <source>
        <strain evidence="2 3">DJM-731 SS1</strain>
    </source>
</reference>
<feature type="region of interest" description="Disordered" evidence="1">
    <location>
        <begin position="469"/>
        <end position="499"/>
    </location>
</feature>
<dbReference type="AlphaFoldDB" id="M5FS53"/>